<keyword evidence="7 9" id="KW-0687">Ribonucleoprotein</keyword>
<proteinExistence type="inferred from homology"/>
<evidence type="ECO:0000256" key="6">
    <source>
        <dbReference type="ARBA" id="ARBA00023242"/>
    </source>
</evidence>
<comment type="subunit">
    <text evidence="9">Associates with 90S and pre-40S pre-ribosomal particles.</text>
</comment>
<sequence length="236" mass="28056">MVGGIDLAHVSFEQLAEVQDKLHGDKDNKKKSISKDQILRDLKGAVKKLPKQDRAKRTKEDMKRDNRHKPMEISSKRAVSRLRDVVPRAAVKRRDPRFDKLSGDFHEEGFEKSYAFLEQYKESEKAMLQERIKREKDPEQRAEAEALLTKMISREKAEKQARRKKELLRERKKAEATLVKQGKKPYFLKKSEEKKLFLMDQYKKLGEKNMDKILEKRRRKNAAKDHRRLPFKRRSE</sequence>
<dbReference type="EMBL" id="MCGN01000013">
    <property type="protein sequence ID" value="ORY89888.1"/>
    <property type="molecule type" value="Genomic_DNA"/>
</dbReference>
<reference evidence="12 13" key="1">
    <citation type="submission" date="2016-07" db="EMBL/GenBank/DDBJ databases">
        <title>Pervasive Adenine N6-methylation of Active Genes in Fungi.</title>
        <authorList>
            <consortium name="DOE Joint Genome Institute"/>
            <person name="Mondo S.J."/>
            <person name="Dannebaum R.O."/>
            <person name="Kuo R.C."/>
            <person name="Labutti K."/>
            <person name="Haridas S."/>
            <person name="Kuo A."/>
            <person name="Salamov A."/>
            <person name="Ahrendt S.R."/>
            <person name="Lipzen A."/>
            <person name="Sullivan W."/>
            <person name="Andreopoulos W.B."/>
            <person name="Clum A."/>
            <person name="Lindquist E."/>
            <person name="Daum C."/>
            <person name="Ramamoorthy G.K."/>
            <person name="Gryganskyi A."/>
            <person name="Culley D."/>
            <person name="Magnuson J.K."/>
            <person name="James T.Y."/>
            <person name="O'Malley M.A."/>
            <person name="Stajich J.E."/>
            <person name="Spatafora J.W."/>
            <person name="Visel A."/>
            <person name="Grigoriev I.V."/>
        </authorList>
    </citation>
    <scope>NUCLEOTIDE SEQUENCE [LARGE SCALE GENOMIC DNA]</scope>
    <source>
        <strain evidence="12 13">NRRL 2496</strain>
    </source>
</reference>
<evidence type="ECO:0000256" key="8">
    <source>
        <dbReference type="ARBA" id="ARBA00025053"/>
    </source>
</evidence>
<protein>
    <recommendedName>
        <fullName evidence="9">rRNA biogenesis protein RRP36</fullName>
    </recommendedName>
</protein>
<feature type="compositionally biased region" description="Basic residues" evidence="11">
    <location>
        <begin position="215"/>
        <end position="236"/>
    </location>
</feature>
<dbReference type="OrthoDB" id="448446at2759"/>
<evidence type="ECO:0000256" key="3">
    <source>
        <dbReference type="ARBA" id="ARBA00022517"/>
    </source>
</evidence>
<dbReference type="GO" id="GO:0005730">
    <property type="term" value="C:nucleolus"/>
    <property type="evidence" value="ECO:0007669"/>
    <property type="project" value="UniProtKB-SubCell"/>
</dbReference>
<dbReference type="GO" id="GO:0030686">
    <property type="term" value="C:90S preribosome"/>
    <property type="evidence" value="ECO:0007669"/>
    <property type="project" value="TreeGrafter"/>
</dbReference>
<evidence type="ECO:0000256" key="10">
    <source>
        <dbReference type="SAM" id="Coils"/>
    </source>
</evidence>
<evidence type="ECO:0000256" key="11">
    <source>
        <dbReference type="SAM" id="MobiDB-lite"/>
    </source>
</evidence>
<keyword evidence="6 9" id="KW-0539">Nucleus</keyword>
<evidence type="ECO:0000313" key="12">
    <source>
        <dbReference type="EMBL" id="ORY89888.1"/>
    </source>
</evidence>
<feature type="coiled-coil region" evidence="10">
    <location>
        <begin position="154"/>
        <end position="208"/>
    </location>
</feature>
<evidence type="ECO:0000256" key="4">
    <source>
        <dbReference type="ARBA" id="ARBA00022552"/>
    </source>
</evidence>
<keyword evidence="4 9" id="KW-0698">rRNA processing</keyword>
<name>A0A1X2GZD5_SYNRA</name>
<gene>
    <name evidence="12" type="ORF">BCR43DRAFT_117604</name>
</gene>
<keyword evidence="5 10" id="KW-0175">Coiled coil</keyword>
<evidence type="ECO:0000256" key="9">
    <source>
        <dbReference type="RuleBase" id="RU368027"/>
    </source>
</evidence>
<keyword evidence="13" id="KW-1185">Reference proteome</keyword>
<feature type="region of interest" description="Disordered" evidence="11">
    <location>
        <begin position="19"/>
        <end position="80"/>
    </location>
</feature>
<dbReference type="PANTHER" id="PTHR21738">
    <property type="entry name" value="RIBOSOMAL RNA PROCESSING PROTEIN 36 HOMOLOG"/>
    <property type="match status" value="1"/>
</dbReference>
<dbReference type="STRING" id="13706.A0A1X2GZD5"/>
<evidence type="ECO:0000256" key="1">
    <source>
        <dbReference type="ARBA" id="ARBA00004604"/>
    </source>
</evidence>
<dbReference type="FunCoup" id="A0A1X2GZD5">
    <property type="interactions" value="318"/>
</dbReference>
<evidence type="ECO:0000256" key="5">
    <source>
        <dbReference type="ARBA" id="ARBA00023054"/>
    </source>
</evidence>
<dbReference type="InParanoid" id="A0A1X2GZD5"/>
<dbReference type="Proteomes" id="UP000242180">
    <property type="component" value="Unassembled WGS sequence"/>
</dbReference>
<dbReference type="PANTHER" id="PTHR21738:SF0">
    <property type="entry name" value="RIBOSOMAL RNA PROCESSING PROTEIN 36 HOMOLOG"/>
    <property type="match status" value="1"/>
</dbReference>
<comment type="subcellular location">
    <subcellularLocation>
        <location evidence="1 9">Nucleus</location>
        <location evidence="1 9">Nucleolus</location>
    </subcellularLocation>
</comment>
<dbReference type="AlphaFoldDB" id="A0A1X2GZD5"/>
<organism evidence="12 13">
    <name type="scientific">Syncephalastrum racemosum</name>
    <name type="common">Filamentous fungus</name>
    <dbReference type="NCBI Taxonomy" id="13706"/>
    <lineage>
        <taxon>Eukaryota</taxon>
        <taxon>Fungi</taxon>
        <taxon>Fungi incertae sedis</taxon>
        <taxon>Mucoromycota</taxon>
        <taxon>Mucoromycotina</taxon>
        <taxon>Mucoromycetes</taxon>
        <taxon>Mucorales</taxon>
        <taxon>Syncephalastraceae</taxon>
        <taxon>Syncephalastrum</taxon>
    </lineage>
</organism>
<accession>A0A1X2GZD5</accession>
<comment type="caution">
    <text evidence="12">The sequence shown here is derived from an EMBL/GenBank/DDBJ whole genome shotgun (WGS) entry which is preliminary data.</text>
</comment>
<keyword evidence="3 9" id="KW-0690">Ribosome biogenesis</keyword>
<evidence type="ECO:0000256" key="2">
    <source>
        <dbReference type="ARBA" id="ARBA00009418"/>
    </source>
</evidence>
<evidence type="ECO:0000256" key="7">
    <source>
        <dbReference type="ARBA" id="ARBA00023274"/>
    </source>
</evidence>
<comment type="similarity">
    <text evidence="2 9">Belongs to the RRP36 family.</text>
</comment>
<dbReference type="GO" id="GO:0000462">
    <property type="term" value="P:maturation of SSU-rRNA from tricistronic rRNA transcript (SSU-rRNA, 5.8S rRNA, LSU-rRNA)"/>
    <property type="evidence" value="ECO:0007669"/>
    <property type="project" value="TreeGrafter"/>
</dbReference>
<dbReference type="InterPro" id="IPR009292">
    <property type="entry name" value="RRP36"/>
</dbReference>
<dbReference type="Pfam" id="PF06102">
    <property type="entry name" value="RRP36"/>
    <property type="match status" value="1"/>
</dbReference>
<dbReference type="OMA" id="ERKEMPW"/>
<evidence type="ECO:0000313" key="13">
    <source>
        <dbReference type="Proteomes" id="UP000242180"/>
    </source>
</evidence>
<comment type="function">
    <text evidence="8 9">Component of the 90S pre-ribosome involved in the maturation of rRNAs. Required for early cleavages of the pre-RNAs in the 40S ribosomal subunit maturation pathway.</text>
</comment>
<feature type="region of interest" description="Disordered" evidence="11">
    <location>
        <begin position="208"/>
        <end position="236"/>
    </location>
</feature>